<proteinExistence type="predicted"/>
<dbReference type="Proteomes" id="UP000327013">
    <property type="component" value="Unassembled WGS sequence"/>
</dbReference>
<organism evidence="1 2">
    <name type="scientific">Carpinus fangiana</name>
    <dbReference type="NCBI Taxonomy" id="176857"/>
    <lineage>
        <taxon>Eukaryota</taxon>
        <taxon>Viridiplantae</taxon>
        <taxon>Streptophyta</taxon>
        <taxon>Embryophyta</taxon>
        <taxon>Tracheophyta</taxon>
        <taxon>Spermatophyta</taxon>
        <taxon>Magnoliopsida</taxon>
        <taxon>eudicotyledons</taxon>
        <taxon>Gunneridae</taxon>
        <taxon>Pentapetalae</taxon>
        <taxon>rosids</taxon>
        <taxon>fabids</taxon>
        <taxon>Fagales</taxon>
        <taxon>Betulaceae</taxon>
        <taxon>Carpinus</taxon>
    </lineage>
</organism>
<reference evidence="1 2" key="1">
    <citation type="submission" date="2019-06" db="EMBL/GenBank/DDBJ databases">
        <title>A chromosomal-level reference genome of Carpinus fangiana (Coryloideae, Betulaceae).</title>
        <authorList>
            <person name="Yang X."/>
            <person name="Wang Z."/>
            <person name="Zhang L."/>
            <person name="Hao G."/>
            <person name="Liu J."/>
            <person name="Yang Y."/>
        </authorList>
    </citation>
    <scope>NUCLEOTIDE SEQUENCE [LARGE SCALE GENOMIC DNA]</scope>
    <source>
        <strain evidence="1">Cfa_2016G</strain>
        <tissue evidence="1">Leaf</tissue>
    </source>
</reference>
<dbReference type="EMBL" id="VIBQ01000045">
    <property type="protein sequence ID" value="KAB8477479.1"/>
    <property type="molecule type" value="Genomic_DNA"/>
</dbReference>
<accession>A0A5N6L0V5</accession>
<dbReference type="AlphaFoldDB" id="A0A5N6L0V5"/>
<evidence type="ECO:0000313" key="2">
    <source>
        <dbReference type="Proteomes" id="UP000327013"/>
    </source>
</evidence>
<evidence type="ECO:0000313" key="1">
    <source>
        <dbReference type="EMBL" id="KAB8477479.1"/>
    </source>
</evidence>
<sequence>MKYLSQPILLTLSRLSEGDGLRAHGPRAISRSLLFFWAWSNMGTGVNQSARSSCLSAMMGEEEGSLPSSEVVYARVTRKNRVQILTQKTSYAESRSELWSEHMIEIPYTKLHKESLIPTVSKELRVDNPGSDTWSGVLPSLLQPGEKHESDLLFLCLYELVILRGRLHTRILSYLV</sequence>
<gene>
    <name evidence="1" type="ORF">FH972_025345</name>
</gene>
<protein>
    <submittedName>
        <fullName evidence="1">Uncharacterized protein</fullName>
    </submittedName>
</protein>
<name>A0A5N6L0V5_9ROSI</name>
<keyword evidence="2" id="KW-1185">Reference proteome</keyword>
<comment type="caution">
    <text evidence="1">The sequence shown here is derived from an EMBL/GenBank/DDBJ whole genome shotgun (WGS) entry which is preliminary data.</text>
</comment>